<dbReference type="Gene3D" id="1.10.510.10">
    <property type="entry name" value="Transferase(Phosphotransferase) domain 1"/>
    <property type="match status" value="1"/>
</dbReference>
<dbReference type="EMBL" id="JARBDR010000813">
    <property type="protein sequence ID" value="KAJ8305750.1"/>
    <property type="molecule type" value="Genomic_DNA"/>
</dbReference>
<sequence length="819" mass="91558">MSSLSDLLIVLLVNGLREITLYCIDKNSVNHQRIGIILYAMVVGRLPFTTPYTDQYRKQKLQRQIEKGLSERHEKEMAHLSSGCKDLLNKLIEPSQEKRLPLTDCETHQWVTACSKLPFHPFHYFPKEKGMKSQLPGYKFRVISHGIVQVIDELSDIMKLPRDKVAETVHESKCDELSAMFNMMMDSKRNEKEFAAGVFDVDYTSFVEKKSEHRHRHKKRPADTEGETTEQPAQAEAPHEPPRVSASFDFKALCSTPSWLGTERRRSRRRRHALASPNPAIPDNVDRYKDLSKLSTDTIGSACTATSDNPNFLSPNQAAVQMPITRRSLRRRSTRKRRSISCGPGQRRTMSLKDKLLAASSSQPNSPTNLNNPLIQIDPPRPNPVPRPDKLGVTECYTSSPLTLQVPDIKSMSYSNFNGPTTHSEHFPSDSSNPCSTVDLQDSCPGSADTNYSASQTEFKHDWPDSGHDSNGLNNKPSSLDRKTKQRANHKWSESKQDSVEARIALADIKAIVRPKQIQASKNKVKSKEYVPDNTYLLPNVDSDHVINSTSGSYDHFSSAMQTSSKYDTSCAQCSRLLIPDTGDFNVESGDEMFKNVQSGLYSDVDSGEDHIDSTTALLGATRQFPDKKMATERNFCDLNSSTLKENICIGPSLDFKVPVPLNGPKSVVCETKESNADNILANSCSRRLSLEADSPADSVNSKHSTCSLYKNIIPSTPNRQMFKMPLARIESFHSDDFDSLAADLDFTNGKSVSTSQTPSGSVNTPTLPCFAYKLHLLSKMKSGKLKHNKDKENTSNSIECNTYANEEKIRTLSENECR</sequence>
<keyword evidence="3" id="KW-1185">Reference proteome</keyword>
<name>A0ABQ9EKN3_TEGGR</name>
<feature type="region of interest" description="Disordered" evidence="1">
    <location>
        <begin position="329"/>
        <end position="394"/>
    </location>
</feature>
<feature type="compositionally biased region" description="Polar residues" evidence="1">
    <location>
        <begin position="448"/>
        <end position="457"/>
    </location>
</feature>
<organism evidence="2 3">
    <name type="scientific">Tegillarca granosa</name>
    <name type="common">Malaysian cockle</name>
    <name type="synonym">Anadara granosa</name>
    <dbReference type="NCBI Taxonomy" id="220873"/>
    <lineage>
        <taxon>Eukaryota</taxon>
        <taxon>Metazoa</taxon>
        <taxon>Spiralia</taxon>
        <taxon>Lophotrochozoa</taxon>
        <taxon>Mollusca</taxon>
        <taxon>Bivalvia</taxon>
        <taxon>Autobranchia</taxon>
        <taxon>Pteriomorphia</taxon>
        <taxon>Arcoida</taxon>
        <taxon>Arcoidea</taxon>
        <taxon>Arcidae</taxon>
        <taxon>Tegillarca</taxon>
    </lineage>
</organism>
<feature type="region of interest" description="Disordered" evidence="1">
    <location>
        <begin position="210"/>
        <end position="246"/>
    </location>
</feature>
<protein>
    <submittedName>
        <fullName evidence="2">Uncharacterized protein</fullName>
    </submittedName>
</protein>
<feature type="compositionally biased region" description="Polar residues" evidence="1">
    <location>
        <begin position="363"/>
        <end position="374"/>
    </location>
</feature>
<feature type="compositionally biased region" description="Basic residues" evidence="1">
    <location>
        <begin position="329"/>
        <end position="339"/>
    </location>
</feature>
<evidence type="ECO:0000313" key="3">
    <source>
        <dbReference type="Proteomes" id="UP001217089"/>
    </source>
</evidence>
<proteinExistence type="predicted"/>
<dbReference type="InterPro" id="IPR011009">
    <property type="entry name" value="Kinase-like_dom_sf"/>
</dbReference>
<dbReference type="SUPFAM" id="SSF56112">
    <property type="entry name" value="Protein kinase-like (PK-like)"/>
    <property type="match status" value="1"/>
</dbReference>
<reference evidence="2 3" key="1">
    <citation type="submission" date="2022-12" db="EMBL/GenBank/DDBJ databases">
        <title>Chromosome-level genome of Tegillarca granosa.</title>
        <authorList>
            <person name="Kim J."/>
        </authorList>
    </citation>
    <scope>NUCLEOTIDE SEQUENCE [LARGE SCALE GENOMIC DNA]</scope>
    <source>
        <strain evidence="2">Teg-2019</strain>
        <tissue evidence="2">Adductor muscle</tissue>
    </source>
</reference>
<evidence type="ECO:0000256" key="1">
    <source>
        <dbReference type="SAM" id="MobiDB-lite"/>
    </source>
</evidence>
<feature type="region of interest" description="Disordered" evidence="1">
    <location>
        <begin position="261"/>
        <end position="286"/>
    </location>
</feature>
<accession>A0ABQ9EKN3</accession>
<feature type="compositionally biased region" description="Polar residues" evidence="1">
    <location>
        <begin position="469"/>
        <end position="478"/>
    </location>
</feature>
<feature type="compositionally biased region" description="Basic and acidic residues" evidence="1">
    <location>
        <begin position="458"/>
        <end position="468"/>
    </location>
</feature>
<gene>
    <name evidence="2" type="ORF">KUTeg_016295</name>
</gene>
<feature type="region of interest" description="Disordered" evidence="1">
    <location>
        <begin position="421"/>
        <end position="497"/>
    </location>
</feature>
<evidence type="ECO:0000313" key="2">
    <source>
        <dbReference type="EMBL" id="KAJ8305750.1"/>
    </source>
</evidence>
<comment type="caution">
    <text evidence="2">The sequence shown here is derived from an EMBL/GenBank/DDBJ whole genome shotgun (WGS) entry which is preliminary data.</text>
</comment>
<dbReference type="Proteomes" id="UP001217089">
    <property type="component" value="Unassembled WGS sequence"/>
</dbReference>
<feature type="compositionally biased region" description="Polar residues" evidence="1">
    <location>
        <begin position="429"/>
        <end position="440"/>
    </location>
</feature>